<dbReference type="KEGG" id="abas:ACPOL_2865"/>
<reference evidence="1 2" key="1">
    <citation type="journal article" date="2018" name="Front. Microbiol.">
        <title>Hydrolytic Capabilities as a Key to Environmental Success: Chitinolytic and Cellulolytic Acidobacteria From Acidic Sub-arctic Soils and Boreal Peatlands.</title>
        <authorList>
            <person name="Belova S.E."/>
            <person name="Ravin N.V."/>
            <person name="Pankratov T.A."/>
            <person name="Rakitin A.L."/>
            <person name="Ivanova A.A."/>
            <person name="Beletsky A.V."/>
            <person name="Mardanov A.V."/>
            <person name="Sinninghe Damste J.S."/>
            <person name="Dedysh S.N."/>
        </authorList>
    </citation>
    <scope>NUCLEOTIDE SEQUENCE [LARGE SCALE GENOMIC DNA]</scope>
    <source>
        <strain evidence="1 2">SBC82</strain>
    </source>
</reference>
<proteinExistence type="predicted"/>
<sequence length="57" mass="6305">MIDAVYSFEDGRAAYDHLYRGAFGKIVIRVVKGLSVGAPTGVAFSMNVVMGWYKRSF</sequence>
<protein>
    <submittedName>
        <fullName evidence="1">Alcohol dehydrogenase</fullName>
    </submittedName>
</protein>
<dbReference type="AlphaFoldDB" id="A0A2Z5FZH5"/>
<organism evidence="1 2">
    <name type="scientific">Acidisarcina polymorpha</name>
    <dbReference type="NCBI Taxonomy" id="2211140"/>
    <lineage>
        <taxon>Bacteria</taxon>
        <taxon>Pseudomonadati</taxon>
        <taxon>Acidobacteriota</taxon>
        <taxon>Terriglobia</taxon>
        <taxon>Terriglobales</taxon>
        <taxon>Acidobacteriaceae</taxon>
        <taxon>Acidisarcina</taxon>
    </lineage>
</organism>
<keyword evidence="2" id="KW-1185">Reference proteome</keyword>
<gene>
    <name evidence="1" type="ORF">ACPOL_2865</name>
</gene>
<accession>A0A2Z5FZH5</accession>
<dbReference type="Proteomes" id="UP000253606">
    <property type="component" value="Chromosome"/>
</dbReference>
<evidence type="ECO:0000313" key="1">
    <source>
        <dbReference type="EMBL" id="AXC12169.1"/>
    </source>
</evidence>
<dbReference type="EMBL" id="CP030840">
    <property type="protein sequence ID" value="AXC12169.1"/>
    <property type="molecule type" value="Genomic_DNA"/>
</dbReference>
<evidence type="ECO:0000313" key="2">
    <source>
        <dbReference type="Proteomes" id="UP000253606"/>
    </source>
</evidence>
<name>A0A2Z5FZH5_9BACT</name>